<keyword evidence="9" id="KW-0175">Coiled coil</keyword>
<dbReference type="AlphaFoldDB" id="E4X6K7"/>
<evidence type="ECO:0000256" key="2">
    <source>
        <dbReference type="ARBA" id="ARBA00004541"/>
    </source>
</evidence>
<evidence type="ECO:0000256" key="7">
    <source>
        <dbReference type="ARBA" id="ARBA00029984"/>
    </source>
</evidence>
<evidence type="ECO:0000256" key="4">
    <source>
        <dbReference type="ARBA" id="ARBA00019368"/>
    </source>
</evidence>
<evidence type="ECO:0000259" key="11">
    <source>
        <dbReference type="Pfam" id="PF04840"/>
    </source>
</evidence>
<dbReference type="Proteomes" id="UP000001307">
    <property type="component" value="Unassembled WGS sequence"/>
</dbReference>
<dbReference type="PANTHER" id="PTHR13364:SF6">
    <property type="entry name" value="SPERMATOGENESIS-DEFECTIVE PROTEIN 39 HOMOLOG"/>
    <property type="match status" value="1"/>
</dbReference>
<dbReference type="PANTHER" id="PTHR13364">
    <property type="entry name" value="DEFECTIVE SPERMATOGENESIS PROTEIN 39"/>
    <property type="match status" value="1"/>
</dbReference>
<comment type="subcellular location">
    <subcellularLocation>
        <location evidence="2">Cytoplasmic vesicle</location>
    </subcellularLocation>
    <subcellularLocation>
        <location evidence="1">Early endosome</location>
    </subcellularLocation>
    <subcellularLocation>
        <location evidence="3">Late endosome</location>
    </subcellularLocation>
</comment>
<reference evidence="12" key="1">
    <citation type="journal article" date="2010" name="Science">
        <title>Plasticity of animal genome architecture unmasked by rapid evolution of a pelagic tunicate.</title>
        <authorList>
            <person name="Denoeud F."/>
            <person name="Henriet S."/>
            <person name="Mungpakdee S."/>
            <person name="Aury J.M."/>
            <person name="Da Silva C."/>
            <person name="Brinkmann H."/>
            <person name="Mikhaleva J."/>
            <person name="Olsen L.C."/>
            <person name="Jubin C."/>
            <person name="Canestro C."/>
            <person name="Bouquet J.M."/>
            <person name="Danks G."/>
            <person name="Poulain J."/>
            <person name="Campsteijn C."/>
            <person name="Adamski M."/>
            <person name="Cross I."/>
            <person name="Yadetie F."/>
            <person name="Muffato M."/>
            <person name="Louis A."/>
            <person name="Butcher S."/>
            <person name="Tsagkogeorga G."/>
            <person name="Konrad A."/>
            <person name="Singh S."/>
            <person name="Jensen M.F."/>
            <person name="Cong E.H."/>
            <person name="Eikeseth-Otteraa H."/>
            <person name="Noel B."/>
            <person name="Anthouard V."/>
            <person name="Porcel B.M."/>
            <person name="Kachouri-Lafond R."/>
            <person name="Nishino A."/>
            <person name="Ugolini M."/>
            <person name="Chourrout P."/>
            <person name="Nishida H."/>
            <person name="Aasland R."/>
            <person name="Huzurbazar S."/>
            <person name="Westhof E."/>
            <person name="Delsuc F."/>
            <person name="Lehrach H."/>
            <person name="Reinhardt R."/>
            <person name="Weissenbach J."/>
            <person name="Roy S.W."/>
            <person name="Artiguenave F."/>
            <person name="Postlethwait J.H."/>
            <person name="Manak J.R."/>
            <person name="Thompson E.M."/>
            <person name="Jaillon O."/>
            <person name="Du Pasquier L."/>
            <person name="Boudinot P."/>
            <person name="Liberles D.A."/>
            <person name="Volff J.N."/>
            <person name="Philippe H."/>
            <person name="Lenhard B."/>
            <person name="Roest Crollius H."/>
            <person name="Wincker P."/>
            <person name="Chourrout D."/>
        </authorList>
    </citation>
    <scope>NUCLEOTIDE SEQUENCE [LARGE SCALE GENOMIC DNA]</scope>
</reference>
<feature type="domain" description="Vps16 C-terminal" evidence="11">
    <location>
        <begin position="206"/>
        <end position="412"/>
    </location>
</feature>
<dbReference type="GO" id="GO:0099023">
    <property type="term" value="C:vesicle tethering complex"/>
    <property type="evidence" value="ECO:0007669"/>
    <property type="project" value="UniProtKB-ARBA"/>
</dbReference>
<dbReference type="GO" id="GO:0006886">
    <property type="term" value="P:intracellular protein transport"/>
    <property type="evidence" value="ECO:0007669"/>
    <property type="project" value="InterPro"/>
</dbReference>
<evidence type="ECO:0000256" key="9">
    <source>
        <dbReference type="SAM" id="Coils"/>
    </source>
</evidence>
<evidence type="ECO:0000313" key="13">
    <source>
        <dbReference type="Proteomes" id="UP000001307"/>
    </source>
</evidence>
<dbReference type="GO" id="GO:0005770">
    <property type="term" value="C:late endosome"/>
    <property type="evidence" value="ECO:0007669"/>
    <property type="project" value="UniProtKB-SubCell"/>
</dbReference>
<sequence>MSCMRPDLQRKKSRAALLLNDETCMSHEKSGKAMAKAFKKGMGKLTLPRDKKKEKKAAIIEGDDYWEEKPKWNLVFDEDVNEASQADFISTENEPAQNRLARPVAQSTRPVAQSARKRPESVQTLQGAAAVNRLALPRGPSPHASPESKAEIARLEAELSRLKLQLREKSVGGKALSVDATARAFMLEDSCGYPTLETFSSRKEKFALLDKAIENYDGAGMTRLVIWIKHTLGRDESYLNELRARPDAMNHYISYLREMKEFDELSDLLGILNRPEEEAFLDYQRKLEQSRPGKIRADKLKDTLKFQFKSQRELQVESDLIDEQIRLIEKQLVIAEKDKASKMIPSEKQLTVDDSLCATLWYANMYGSSEKNALSSPDSLASDFNVTEAEKDWVTLTALAKQKNWDQIELLVRKSGGLLGSFTAGPKYQTSIKLVNLVNLCGQNEMPIDRMRKFILAIEDVDDRKQAAKKWNDHTTALEVYYLPTNTPLGKLFKIHTLF</sequence>
<evidence type="ECO:0000256" key="3">
    <source>
        <dbReference type="ARBA" id="ARBA00004603"/>
    </source>
</evidence>
<dbReference type="Pfam" id="PF04840">
    <property type="entry name" value="Vps16_C"/>
    <property type="match status" value="1"/>
</dbReference>
<name>E4X6K7_OIKDI</name>
<evidence type="ECO:0000256" key="8">
    <source>
        <dbReference type="ARBA" id="ARBA00031270"/>
    </source>
</evidence>
<gene>
    <name evidence="12" type="ORF">GSOID_T00003284001</name>
</gene>
<dbReference type="FunCoup" id="E4X6K7">
    <property type="interactions" value="849"/>
</dbReference>
<dbReference type="GO" id="GO:0005769">
    <property type="term" value="C:early endosome"/>
    <property type="evidence" value="ECO:0007669"/>
    <property type="project" value="UniProtKB-SubCell"/>
</dbReference>
<keyword evidence="5" id="KW-0967">Endosome</keyword>
<accession>E4X6K7</accession>
<evidence type="ECO:0000256" key="1">
    <source>
        <dbReference type="ARBA" id="ARBA00004412"/>
    </source>
</evidence>
<evidence type="ECO:0000256" key="5">
    <source>
        <dbReference type="ARBA" id="ARBA00022753"/>
    </source>
</evidence>
<keyword evidence="6" id="KW-0968">Cytoplasmic vesicle</keyword>
<evidence type="ECO:0000256" key="6">
    <source>
        <dbReference type="ARBA" id="ARBA00023329"/>
    </source>
</evidence>
<feature type="coiled-coil region" evidence="9">
    <location>
        <begin position="145"/>
        <end position="172"/>
    </location>
</feature>
<dbReference type="OrthoDB" id="9977282at2759"/>
<keyword evidence="13" id="KW-1185">Reference proteome</keyword>
<dbReference type="InterPro" id="IPR040057">
    <property type="entry name" value="Spe-39"/>
</dbReference>
<dbReference type="EMBL" id="FN653027">
    <property type="protein sequence ID" value="CBY07922.1"/>
    <property type="molecule type" value="Genomic_DNA"/>
</dbReference>
<protein>
    <recommendedName>
        <fullName evidence="4">Spermatogenesis-defective protein 39 homolog</fullName>
    </recommendedName>
    <alternativeName>
        <fullName evidence="7">VPS33B-interacting protein in apical-basolateral polarity regulator</fullName>
    </alternativeName>
    <alternativeName>
        <fullName evidence="8">VPS33B-interacting protein in polarity and apical restriction</fullName>
    </alternativeName>
</protein>
<proteinExistence type="predicted"/>
<dbReference type="Gene3D" id="1.10.150.780">
    <property type="entry name" value="Vps16, C-terminal region"/>
    <property type="match status" value="1"/>
</dbReference>
<evidence type="ECO:0000313" key="12">
    <source>
        <dbReference type="EMBL" id="CBY07922.1"/>
    </source>
</evidence>
<dbReference type="GO" id="GO:0007034">
    <property type="term" value="P:vacuolar transport"/>
    <property type="evidence" value="ECO:0007669"/>
    <property type="project" value="TreeGrafter"/>
</dbReference>
<evidence type="ECO:0000256" key="10">
    <source>
        <dbReference type="SAM" id="MobiDB-lite"/>
    </source>
</evidence>
<organism evidence="12">
    <name type="scientific">Oikopleura dioica</name>
    <name type="common">Tunicate</name>
    <dbReference type="NCBI Taxonomy" id="34765"/>
    <lineage>
        <taxon>Eukaryota</taxon>
        <taxon>Metazoa</taxon>
        <taxon>Chordata</taxon>
        <taxon>Tunicata</taxon>
        <taxon>Appendicularia</taxon>
        <taxon>Copelata</taxon>
        <taxon>Oikopleuridae</taxon>
        <taxon>Oikopleura</taxon>
    </lineage>
</organism>
<feature type="region of interest" description="Disordered" evidence="10">
    <location>
        <begin position="93"/>
        <end position="120"/>
    </location>
</feature>
<dbReference type="InterPro" id="IPR006925">
    <property type="entry name" value="Vps16_C"/>
</dbReference>
<dbReference type="InParanoid" id="E4X6K7"/>
<dbReference type="InterPro" id="IPR038132">
    <property type="entry name" value="Vps16_C_sf"/>
</dbReference>